<dbReference type="RefSeq" id="WP_345378115.1">
    <property type="nucleotide sequence ID" value="NZ_AP027736.1"/>
</dbReference>
<evidence type="ECO:0000313" key="3">
    <source>
        <dbReference type="Proteomes" id="UP001426770"/>
    </source>
</evidence>
<dbReference type="EMBL" id="BAABRR010000001">
    <property type="protein sequence ID" value="GAA5517807.1"/>
    <property type="molecule type" value="Genomic_DNA"/>
</dbReference>
<dbReference type="Pfam" id="PF00128">
    <property type="entry name" value="Alpha-amylase"/>
    <property type="match status" value="1"/>
</dbReference>
<sequence>MPLSTYRLQLSAAFTFADAAARLDYFAALGVTHLYLSPILTAAPGSTHFYDVVDHARISDVLGGEEGLRELSWQAGERGIGLIADVVPNHMAVPTPAYHNQALWSVLEEGHDSPFAHWFDVDWESGEPVLMPVLGQRIGTVLAAGELAVDRMVVPGLEDRGEVPVLRYWDHVFPIREGTEHLPLASLVEQQHYRLAYWRVANEELNYRRFFDVGSLVAVRVEDPDVFDATHARIVSLIEDGTLQGLRIDHPDGLADPEGYLARLSAATHGAWIVVEKILEDEERLPTHWKTAGTTGYDASWRVGALLRDAAGAAPLAGTLHRVAGDAMGELPDMIDAAKREIVKESLSSEVHRLATIAHHVCTTDVRLRDHTWRALYDCLRTMLVTFDRYRAYVVADAPPRPDSLETIDHAAERARRLLDPERHETLDVVVDLLKGAEVGSAGRTTDAKRRELITRFQQACGATMAKGVEDTAYYRWTHLLPLCEVGSPAGRFAMPPAAFHAWAHEQQQLYPHAMTCLTTHDIKRSEDVRARLGVLSEAADEWDELVQRLREVTAELRPAELDGRTENLWWQTLVGTSDEDGVMEWDRLEGYLVKAMREAKSHTTWTSVNETYESQVLWFAQTTHADPAVRDELIAWHRATATGVRAAILGQKLLQLTIPGVPDVYQGTEVVAPSLVDPDNRRPVDFELRAEMLARVMGRAKPRGLTEEKMLVTASALRLRRAQPAAFIGDDAGYVPLASSSGHAVVFARTVGEEAVTITVVTRAALELERLGGWGEHTVQLPEGRWRDVIGRHTVEGGPVPLAQLLKSHPVALLERA</sequence>
<dbReference type="InterPro" id="IPR013797">
    <property type="entry name" value="Maltooligo_trehalose_synth_4"/>
</dbReference>
<evidence type="ECO:0000313" key="2">
    <source>
        <dbReference type="EMBL" id="GAA5517807.1"/>
    </source>
</evidence>
<dbReference type="SMART" id="SM00642">
    <property type="entry name" value="Aamy"/>
    <property type="match status" value="1"/>
</dbReference>
<dbReference type="PANTHER" id="PTHR10357:SF216">
    <property type="entry name" value="MALTOOLIGOSYL TREHALOSE SYNTHASE-RELATED"/>
    <property type="match status" value="1"/>
</dbReference>
<organism evidence="2 3">
    <name type="scientific">Demequina sediminis</name>
    <dbReference type="NCBI Taxonomy" id="1930058"/>
    <lineage>
        <taxon>Bacteria</taxon>
        <taxon>Bacillati</taxon>
        <taxon>Actinomycetota</taxon>
        <taxon>Actinomycetes</taxon>
        <taxon>Micrococcales</taxon>
        <taxon>Demequinaceae</taxon>
        <taxon>Demequina</taxon>
    </lineage>
</organism>
<dbReference type="InterPro" id="IPR012767">
    <property type="entry name" value="Trehalose_TreY"/>
</dbReference>
<accession>A0ABP9WD98</accession>
<dbReference type="SUPFAM" id="SSF51445">
    <property type="entry name" value="(Trans)glycosidases"/>
    <property type="match status" value="1"/>
</dbReference>
<dbReference type="NCBIfam" id="TIGR02401">
    <property type="entry name" value="trehalose_TreY"/>
    <property type="match status" value="1"/>
</dbReference>
<dbReference type="Proteomes" id="UP001426770">
    <property type="component" value="Unassembled WGS sequence"/>
</dbReference>
<dbReference type="CDD" id="cd11336">
    <property type="entry name" value="AmyAc_MTSase"/>
    <property type="match status" value="1"/>
</dbReference>
<gene>
    <name evidence="2" type="primary">treY</name>
    <name evidence="2" type="ORF">Lsed01_00217</name>
</gene>
<proteinExistence type="predicted"/>
<dbReference type="Gene3D" id="3.30.1590.10">
    <property type="entry name" value="Maltooligosyl trehalose synthase, domain 2"/>
    <property type="match status" value="1"/>
</dbReference>
<keyword evidence="3" id="KW-1185">Reference proteome</keyword>
<protein>
    <submittedName>
        <fullName evidence="2">Maltooligosyl trehalose synthase</fullName>
    </submittedName>
</protein>
<dbReference type="Gene3D" id="1.10.150.200">
    <property type="entry name" value="Maltooligosyl trehalose synthase, domain 3"/>
    <property type="match status" value="1"/>
</dbReference>
<evidence type="ECO:0000259" key="1">
    <source>
        <dbReference type="SMART" id="SM00642"/>
    </source>
</evidence>
<comment type="caution">
    <text evidence="2">The sequence shown here is derived from an EMBL/GenBank/DDBJ whole genome shotgun (WGS) entry which is preliminary data.</text>
</comment>
<dbReference type="Gene3D" id="3.20.20.80">
    <property type="entry name" value="Glycosidases"/>
    <property type="match status" value="1"/>
</dbReference>
<dbReference type="InterPro" id="IPR006047">
    <property type="entry name" value="GH13_cat_dom"/>
</dbReference>
<dbReference type="PANTHER" id="PTHR10357">
    <property type="entry name" value="ALPHA-AMYLASE FAMILY MEMBER"/>
    <property type="match status" value="1"/>
</dbReference>
<feature type="domain" description="Glycosyl hydrolase family 13 catalytic" evidence="1">
    <location>
        <begin position="16"/>
        <end position="700"/>
    </location>
</feature>
<dbReference type="Gene3D" id="1.10.10.470">
    <property type="entry name" value="Maltooligosyl trehalose synthase, domain 4"/>
    <property type="match status" value="1"/>
</dbReference>
<name>A0ABP9WD98_9MICO</name>
<dbReference type="InterPro" id="IPR017853">
    <property type="entry name" value="GH"/>
</dbReference>
<reference evidence="2 3" key="1">
    <citation type="submission" date="2024-02" db="EMBL/GenBank/DDBJ databases">
        <title>Lysinimicrobium sediminis NBRC 112286.</title>
        <authorList>
            <person name="Ichikawa N."/>
            <person name="Katano-Makiyama Y."/>
            <person name="Hidaka K."/>
        </authorList>
    </citation>
    <scope>NUCLEOTIDE SEQUENCE [LARGE SCALE GENOMIC DNA]</scope>
    <source>
        <strain evidence="2 3">NBRC 112286</strain>
    </source>
</reference>